<evidence type="ECO:0000313" key="1">
    <source>
        <dbReference type="EMBL" id="KAL3310661.1"/>
    </source>
</evidence>
<comment type="caution">
    <text evidence="1">The sequence shown here is derived from an EMBL/GenBank/DDBJ whole genome shotgun (WGS) entry which is preliminary data.</text>
</comment>
<gene>
    <name evidence="1" type="ORF">Ciccas_010769</name>
</gene>
<feature type="non-terminal residue" evidence="1">
    <location>
        <position position="88"/>
    </location>
</feature>
<dbReference type="Proteomes" id="UP001626550">
    <property type="component" value="Unassembled WGS sequence"/>
</dbReference>
<dbReference type="AlphaFoldDB" id="A0ABD2PW26"/>
<name>A0ABD2PW26_9PLAT</name>
<keyword evidence="2" id="KW-1185">Reference proteome</keyword>
<dbReference type="EMBL" id="JBJKFK010002759">
    <property type="protein sequence ID" value="KAL3310661.1"/>
    <property type="molecule type" value="Genomic_DNA"/>
</dbReference>
<sequence length="88" mass="9698">MNFWEIVRPSVYYSPSVSRPAKSVLKAPKILKSAENHRPSGMLGKRDRIVFSRHVIVGDGSEMTQLNYTSDIDDIEGSQDGDDSGIGS</sequence>
<protein>
    <submittedName>
        <fullName evidence="1">Uncharacterized protein</fullName>
    </submittedName>
</protein>
<reference evidence="1 2" key="1">
    <citation type="submission" date="2024-11" db="EMBL/GenBank/DDBJ databases">
        <title>Adaptive evolution of stress response genes in parasites aligns with host niche diversity.</title>
        <authorList>
            <person name="Hahn C."/>
            <person name="Resl P."/>
        </authorList>
    </citation>
    <scope>NUCLEOTIDE SEQUENCE [LARGE SCALE GENOMIC DNA]</scope>
    <source>
        <strain evidence="1">EGGRZ-B1_66</strain>
        <tissue evidence="1">Body</tissue>
    </source>
</reference>
<evidence type="ECO:0000313" key="2">
    <source>
        <dbReference type="Proteomes" id="UP001626550"/>
    </source>
</evidence>
<organism evidence="1 2">
    <name type="scientific">Cichlidogyrus casuarinus</name>
    <dbReference type="NCBI Taxonomy" id="1844966"/>
    <lineage>
        <taxon>Eukaryota</taxon>
        <taxon>Metazoa</taxon>
        <taxon>Spiralia</taxon>
        <taxon>Lophotrochozoa</taxon>
        <taxon>Platyhelminthes</taxon>
        <taxon>Monogenea</taxon>
        <taxon>Monopisthocotylea</taxon>
        <taxon>Dactylogyridea</taxon>
        <taxon>Ancyrocephalidae</taxon>
        <taxon>Cichlidogyrus</taxon>
    </lineage>
</organism>
<proteinExistence type="predicted"/>
<accession>A0ABD2PW26</accession>